<dbReference type="EMBL" id="NRSZ01000802">
    <property type="protein sequence ID" value="PNY25132.1"/>
    <property type="molecule type" value="Genomic_DNA"/>
</dbReference>
<comment type="similarity">
    <text evidence="1">Belongs to the CoA-transferase III family.</text>
</comment>
<keyword evidence="5" id="KW-1185">Reference proteome</keyword>
<proteinExistence type="inferred from homology"/>
<comment type="caution">
    <text evidence="4">The sequence shown here is derived from an EMBL/GenBank/DDBJ whole genome shotgun (WGS) entry which is preliminary data.</text>
</comment>
<evidence type="ECO:0000256" key="2">
    <source>
        <dbReference type="ARBA" id="ARBA00035112"/>
    </source>
</evidence>
<dbReference type="PANTHER" id="PTHR48228:SF4">
    <property type="entry name" value="BLR3030 PROTEIN"/>
    <property type="match status" value="1"/>
</dbReference>
<accession>A0A2K3QC60</accession>
<dbReference type="GO" id="GO:0003824">
    <property type="term" value="F:catalytic activity"/>
    <property type="evidence" value="ECO:0007669"/>
    <property type="project" value="InterPro"/>
</dbReference>
<dbReference type="Proteomes" id="UP000236621">
    <property type="component" value="Unassembled WGS sequence"/>
</dbReference>
<dbReference type="OrthoDB" id="2308815at2759"/>
<evidence type="ECO:0008006" key="6">
    <source>
        <dbReference type="Google" id="ProtNLM"/>
    </source>
</evidence>
<dbReference type="GO" id="GO:0043386">
    <property type="term" value="P:mycotoxin biosynthetic process"/>
    <property type="evidence" value="ECO:0007669"/>
    <property type="project" value="InterPro"/>
</dbReference>
<dbReference type="Pfam" id="PF02515">
    <property type="entry name" value="CoA_transf_3"/>
    <property type="match status" value="1"/>
</dbReference>
<dbReference type="InterPro" id="IPR023606">
    <property type="entry name" value="CoA-Trfase_III_dom_1_sf"/>
</dbReference>
<feature type="compositionally biased region" description="Low complexity" evidence="3">
    <location>
        <begin position="7"/>
        <end position="21"/>
    </location>
</feature>
<dbReference type="AlphaFoldDB" id="A0A2K3QC60"/>
<evidence type="ECO:0000256" key="3">
    <source>
        <dbReference type="SAM" id="MobiDB-lite"/>
    </source>
</evidence>
<dbReference type="PANTHER" id="PTHR48228">
    <property type="entry name" value="SUCCINYL-COA--D-CITRAMALATE COA-TRANSFERASE"/>
    <property type="match status" value="1"/>
</dbReference>
<comment type="similarity">
    <text evidence="2">Belongs to the ustYa family.</text>
</comment>
<evidence type="ECO:0000256" key="1">
    <source>
        <dbReference type="ARBA" id="ARBA00008383"/>
    </source>
</evidence>
<gene>
    <name evidence="4" type="ORF">TCAP_04940</name>
</gene>
<feature type="region of interest" description="Disordered" evidence="3">
    <location>
        <begin position="1"/>
        <end position="25"/>
    </location>
</feature>
<dbReference type="SUPFAM" id="SSF89796">
    <property type="entry name" value="CoA-transferase family III (CaiB/BaiF)"/>
    <property type="match status" value="2"/>
</dbReference>
<organism evidence="4 5">
    <name type="scientific">Tolypocladium capitatum</name>
    <dbReference type="NCBI Taxonomy" id="45235"/>
    <lineage>
        <taxon>Eukaryota</taxon>
        <taxon>Fungi</taxon>
        <taxon>Dikarya</taxon>
        <taxon>Ascomycota</taxon>
        <taxon>Pezizomycotina</taxon>
        <taxon>Sordariomycetes</taxon>
        <taxon>Hypocreomycetidae</taxon>
        <taxon>Hypocreales</taxon>
        <taxon>Ophiocordycipitaceae</taxon>
        <taxon>Tolypocladium</taxon>
    </lineage>
</organism>
<sequence length="560" mass="59193">MDNQNQPSSSYSSPSAPPGNSISRQSLAARDIVDDIWTSLNLPRGALSSLSLPGHDQPAVPSSFKIGLLAQSSIAVSALAAALLSTTRPGRDPDGAAASSPRVRVPLEHAVIEFKSERLYALAGGPHPPPVSRALGGLHAAADGFVRVHDAFPNHVAGTLRLLGLPRDATREDVAARISTWKGVELETAATEGGDVAIYALRSYEQWDALPQAAALDDAPISLAQISPTPVPRAMPMPGNARKCLSGLRVVEMSRVIAAPVAGRTLAAHGADVLWVTSANLPSLPSLDRDLARGKRSIQLDIHSPDDKRRLLELLKTCDVFIQGFRPGSLAAYGLSPPDLARANPGIVCASLSTFGPRGPWAHRRGFDSLVQTCSGMNVSEAAHAGRLEAARPTPCQALDHASGHLLAAGIAAALYRRGTQGGSWQVDVSLAGVMKYLRSLGQYPGDTGFACADVDEPADAPAEMLETRETGFGRMTAVRHSAEVEGMEVGWENAIRVAYYQGNNSEVSFADPGGHSDHCFSYLAQTLMCHADVGVMTTTWQEEAGVHGQFQLDQAVSEL</sequence>
<dbReference type="STRING" id="45235.A0A2K3QC60"/>
<evidence type="ECO:0000313" key="5">
    <source>
        <dbReference type="Proteomes" id="UP000236621"/>
    </source>
</evidence>
<dbReference type="Pfam" id="PF11807">
    <property type="entry name" value="UstYa"/>
    <property type="match status" value="1"/>
</dbReference>
<dbReference type="InterPro" id="IPR050509">
    <property type="entry name" value="CoA-transferase_III"/>
</dbReference>
<evidence type="ECO:0000313" key="4">
    <source>
        <dbReference type="EMBL" id="PNY25132.1"/>
    </source>
</evidence>
<dbReference type="InterPro" id="IPR021765">
    <property type="entry name" value="UstYa-like"/>
</dbReference>
<dbReference type="InterPro" id="IPR003673">
    <property type="entry name" value="CoA-Trfase_fam_III"/>
</dbReference>
<reference evidence="4 5" key="1">
    <citation type="submission" date="2017-08" db="EMBL/GenBank/DDBJ databases">
        <title>Harnessing the power of phylogenomics to disentangle the directionality and signatures of interkingdom host jumping in the parasitic fungal genus Tolypocladium.</title>
        <authorList>
            <person name="Quandt C.A."/>
            <person name="Patterson W."/>
            <person name="Spatafora J.W."/>
        </authorList>
    </citation>
    <scope>NUCLEOTIDE SEQUENCE [LARGE SCALE GENOMIC DNA]</scope>
    <source>
        <strain evidence="4 5">CBS 113982</strain>
    </source>
</reference>
<protein>
    <recommendedName>
        <fullName evidence="6">CoA-transferase family III</fullName>
    </recommendedName>
</protein>
<dbReference type="Gene3D" id="3.40.50.10540">
    <property type="entry name" value="Crotonobetainyl-coa:carnitine coa-transferase, domain 1"/>
    <property type="match status" value="1"/>
</dbReference>
<name>A0A2K3QC60_9HYPO</name>